<evidence type="ECO:0000313" key="1">
    <source>
        <dbReference type="EMBL" id="OAH46263.1"/>
    </source>
</evidence>
<accession>A0AAP7FJJ8</accession>
<name>A0AAP7FJJ8_9PSED</name>
<evidence type="ECO:0000313" key="2">
    <source>
        <dbReference type="Proteomes" id="UP000077242"/>
    </source>
</evidence>
<sequence>MNLHAQGATMLQTYTAAHGATVIPTGFHLARVSGEKPKFKSEPDLREVVFYECYLSQCHGENGLEPCEYLAERNRYLLSTAQYMVNTGLSSNPVIRELVRSETEVKYLSV</sequence>
<protein>
    <submittedName>
        <fullName evidence="1">Uncharacterized protein</fullName>
    </submittedName>
</protein>
<comment type="caution">
    <text evidence="1">The sequence shown here is derived from an EMBL/GenBank/DDBJ whole genome shotgun (WGS) entry which is preliminary data.</text>
</comment>
<gene>
    <name evidence="1" type="ORF">AYJ70_19295</name>
</gene>
<dbReference type="EMBL" id="LSTU01000056">
    <property type="protein sequence ID" value="OAH46263.1"/>
    <property type="molecule type" value="Genomic_DNA"/>
</dbReference>
<dbReference type="Proteomes" id="UP000077242">
    <property type="component" value="Unassembled WGS sequence"/>
</dbReference>
<organism evidence="1 2">
    <name type="scientific">Pseudomonas monteilii</name>
    <dbReference type="NCBI Taxonomy" id="76759"/>
    <lineage>
        <taxon>Bacteria</taxon>
        <taxon>Pseudomonadati</taxon>
        <taxon>Pseudomonadota</taxon>
        <taxon>Gammaproteobacteria</taxon>
        <taxon>Pseudomonadales</taxon>
        <taxon>Pseudomonadaceae</taxon>
        <taxon>Pseudomonas</taxon>
    </lineage>
</organism>
<dbReference type="AlphaFoldDB" id="A0AAP7FJJ8"/>
<reference evidence="2" key="1">
    <citation type="submission" date="2016-02" db="EMBL/GenBank/DDBJ databases">
        <title>Dietzia cinnamea strain CD11_5 genome sequencing and assembly.</title>
        <authorList>
            <person name="Kaur G."/>
            <person name="Nair G.R."/>
            <person name="Mayilraj S."/>
        </authorList>
    </citation>
    <scope>NUCLEOTIDE SEQUENCE [LARGE SCALE GENOMIC DNA]</scope>
    <source>
        <strain evidence="2">CD10_2</strain>
    </source>
</reference>
<proteinExistence type="predicted"/>